<dbReference type="PANTHER" id="PTHR19139">
    <property type="entry name" value="AQUAPORIN TRANSPORTER"/>
    <property type="match status" value="1"/>
</dbReference>
<dbReference type="OMA" id="PAMVANH"/>
<evidence type="ECO:0000256" key="3">
    <source>
        <dbReference type="ARBA" id="ARBA00022448"/>
    </source>
</evidence>
<dbReference type="STRING" id="436017.A4S5B1"/>
<keyword evidence="11" id="KW-1185">Reference proteome</keyword>
<dbReference type="GO" id="GO:0005886">
    <property type="term" value="C:plasma membrane"/>
    <property type="evidence" value="ECO:0007669"/>
    <property type="project" value="UniProtKB-SubCell"/>
</dbReference>
<evidence type="ECO:0000256" key="7">
    <source>
        <dbReference type="ARBA" id="ARBA00023136"/>
    </source>
</evidence>
<dbReference type="GeneID" id="5004812"/>
<feature type="transmembrane region" description="Helical" evidence="9">
    <location>
        <begin position="139"/>
        <end position="158"/>
    </location>
</feature>
<dbReference type="InterPro" id="IPR000425">
    <property type="entry name" value="MIP"/>
</dbReference>
<dbReference type="Gramene" id="ABO98869">
    <property type="protein sequence ID" value="ABO98869"/>
    <property type="gene ID" value="OSTLU_25291"/>
</dbReference>
<reference evidence="10 11" key="1">
    <citation type="journal article" date="2007" name="Proc. Natl. Acad. Sci. U.S.A.">
        <title>The tiny eukaryote Ostreococcus provides genomic insights into the paradox of plankton speciation.</title>
        <authorList>
            <person name="Palenik B."/>
            <person name="Grimwood J."/>
            <person name="Aerts A."/>
            <person name="Rouze P."/>
            <person name="Salamov A."/>
            <person name="Putnam N."/>
            <person name="Dupont C."/>
            <person name="Jorgensen R."/>
            <person name="Derelle E."/>
            <person name="Rombauts S."/>
            <person name="Zhou K."/>
            <person name="Otillar R."/>
            <person name="Merchant S.S."/>
            <person name="Podell S."/>
            <person name="Gaasterland T."/>
            <person name="Napoli C."/>
            <person name="Gendler K."/>
            <person name="Manuell A."/>
            <person name="Tai V."/>
            <person name="Vallon O."/>
            <person name="Piganeau G."/>
            <person name="Jancek S."/>
            <person name="Heijde M."/>
            <person name="Jabbari K."/>
            <person name="Bowler C."/>
            <person name="Lohr M."/>
            <person name="Robbens S."/>
            <person name="Werner G."/>
            <person name="Dubchak I."/>
            <person name="Pazour G.J."/>
            <person name="Ren Q."/>
            <person name="Paulsen I."/>
            <person name="Delwiche C."/>
            <person name="Schmutz J."/>
            <person name="Rokhsar D."/>
            <person name="Van de Peer Y."/>
            <person name="Moreau H."/>
            <person name="Grigoriev I.V."/>
        </authorList>
    </citation>
    <scope>NUCLEOTIDE SEQUENCE [LARGE SCALE GENOMIC DNA]</scope>
    <source>
        <strain evidence="10 11">CCE9901</strain>
    </source>
</reference>
<accession>A4S5B1</accession>
<evidence type="ECO:0000256" key="5">
    <source>
        <dbReference type="ARBA" id="ARBA00022692"/>
    </source>
</evidence>
<dbReference type="InterPro" id="IPR023271">
    <property type="entry name" value="Aquaporin-like"/>
</dbReference>
<dbReference type="HOGENOM" id="CLU_020019_3_0_1"/>
<evidence type="ECO:0000256" key="6">
    <source>
        <dbReference type="ARBA" id="ARBA00022989"/>
    </source>
</evidence>
<feature type="transmembrane region" description="Helical" evidence="9">
    <location>
        <begin position="99"/>
        <end position="119"/>
    </location>
</feature>
<dbReference type="SUPFAM" id="SSF81338">
    <property type="entry name" value="Aquaporin-like"/>
    <property type="match status" value="1"/>
</dbReference>
<dbReference type="Gene3D" id="1.20.1080.10">
    <property type="entry name" value="Glycerol uptake facilitator protein"/>
    <property type="match status" value="1"/>
</dbReference>
<evidence type="ECO:0000256" key="2">
    <source>
        <dbReference type="ARBA" id="ARBA00006175"/>
    </source>
</evidence>
<evidence type="ECO:0000256" key="4">
    <source>
        <dbReference type="ARBA" id="ARBA00022475"/>
    </source>
</evidence>
<feature type="transmembrane region" description="Helical" evidence="9">
    <location>
        <begin position="21"/>
        <end position="39"/>
    </location>
</feature>
<dbReference type="OrthoDB" id="3222at2759"/>
<feature type="transmembrane region" description="Helical" evidence="9">
    <location>
        <begin position="170"/>
        <end position="190"/>
    </location>
</feature>
<dbReference type="PRINTS" id="PR00783">
    <property type="entry name" value="MINTRINSICP"/>
</dbReference>
<feature type="transmembrane region" description="Helical" evidence="9">
    <location>
        <begin position="45"/>
        <end position="68"/>
    </location>
</feature>
<evidence type="ECO:0000256" key="1">
    <source>
        <dbReference type="ARBA" id="ARBA00004651"/>
    </source>
</evidence>
<dbReference type="RefSeq" id="XP_001420576.1">
    <property type="nucleotide sequence ID" value="XM_001420539.1"/>
</dbReference>
<dbReference type="Pfam" id="PF00230">
    <property type="entry name" value="MIP"/>
    <property type="match status" value="1"/>
</dbReference>
<organism evidence="10 11">
    <name type="scientific">Ostreococcus lucimarinus (strain CCE9901)</name>
    <dbReference type="NCBI Taxonomy" id="436017"/>
    <lineage>
        <taxon>Eukaryota</taxon>
        <taxon>Viridiplantae</taxon>
        <taxon>Chlorophyta</taxon>
        <taxon>Mamiellophyceae</taxon>
        <taxon>Mamiellales</taxon>
        <taxon>Bathycoccaceae</taxon>
        <taxon>Ostreococcus</taxon>
    </lineage>
</organism>
<dbReference type="eggNOG" id="KOG0223">
    <property type="taxonomic scope" value="Eukaryota"/>
</dbReference>
<keyword evidence="5 8" id="KW-0812">Transmembrane</keyword>
<protein>
    <submittedName>
        <fullName evidence="10">MIP family transporter: water channel</fullName>
    </submittedName>
</protein>
<evidence type="ECO:0000313" key="11">
    <source>
        <dbReference type="Proteomes" id="UP000001568"/>
    </source>
</evidence>
<dbReference type="AlphaFoldDB" id="A4S5B1"/>
<dbReference type="PANTHER" id="PTHR19139:SF199">
    <property type="entry name" value="MIP17260P"/>
    <property type="match status" value="1"/>
</dbReference>
<proteinExistence type="inferred from homology"/>
<keyword evidence="7 9" id="KW-0472">Membrane</keyword>
<evidence type="ECO:0000256" key="9">
    <source>
        <dbReference type="SAM" id="Phobius"/>
    </source>
</evidence>
<keyword evidence="6 9" id="KW-1133">Transmembrane helix</keyword>
<name>A4S5B1_OSTLU</name>
<gene>
    <name evidence="10" type="ORF">OSTLU_25291</name>
</gene>
<sequence length="270" mass="28925">MPAREMAVKRPTYAKDGLKSINARGCIIEFVATMTYVALCVPVQMMYGNGFTTAVTYGVVVTLLTYAFRKETVAQMNPSVSVTFMATGKITVEQMIGNIVSQIAGALIGVCWTCVWVAGGNDPTGYVGATLGYWGQANAGRVFFCETVANWLFLVTIVQATHPSLKQSAFFSSIFIGFAYYVCLLFTGSVSGGMINAARSFASACAGSIRIKGRAAPGAVVSTKILWDRHWIAWVAPMAGGAAAIVVDFFMTGFPEKKNTEAPHWLDATV</sequence>
<keyword evidence="3 8" id="KW-0813">Transport</keyword>
<dbReference type="EMBL" id="CP000592">
    <property type="protein sequence ID" value="ABO98869.1"/>
    <property type="molecule type" value="Genomic_DNA"/>
</dbReference>
<keyword evidence="4" id="KW-1003">Cell membrane</keyword>
<dbReference type="InterPro" id="IPR034294">
    <property type="entry name" value="Aquaporin_transptr"/>
</dbReference>
<dbReference type="KEGG" id="olu:OSTLU_25291"/>
<dbReference type="GO" id="GO:0015250">
    <property type="term" value="F:water channel activity"/>
    <property type="evidence" value="ECO:0007669"/>
    <property type="project" value="TreeGrafter"/>
</dbReference>
<dbReference type="PROSITE" id="PS00221">
    <property type="entry name" value="MIP"/>
    <property type="match status" value="1"/>
</dbReference>
<dbReference type="Proteomes" id="UP000001568">
    <property type="component" value="Chromosome 12"/>
</dbReference>
<dbReference type="InterPro" id="IPR022357">
    <property type="entry name" value="MIP_CS"/>
</dbReference>
<evidence type="ECO:0000313" key="10">
    <source>
        <dbReference type="EMBL" id="ABO98869.1"/>
    </source>
</evidence>
<comment type="subcellular location">
    <subcellularLocation>
        <location evidence="1">Cell membrane</location>
        <topology evidence="1">Multi-pass membrane protein</topology>
    </subcellularLocation>
</comment>
<comment type="similarity">
    <text evidence="2 8">Belongs to the MIP/aquaporin (TC 1.A.8) family.</text>
</comment>
<evidence type="ECO:0000256" key="8">
    <source>
        <dbReference type="RuleBase" id="RU000477"/>
    </source>
</evidence>
<feature type="transmembrane region" description="Helical" evidence="9">
    <location>
        <begin position="231"/>
        <end position="251"/>
    </location>
</feature>